<evidence type="ECO:0000313" key="5">
    <source>
        <dbReference type="Proteomes" id="UP000249396"/>
    </source>
</evidence>
<dbReference type="PANTHER" id="PTHR31793">
    <property type="entry name" value="4-HYDROXYBENZOYL-COA THIOESTERASE FAMILY MEMBER"/>
    <property type="match status" value="1"/>
</dbReference>
<dbReference type="SUPFAM" id="SSF54637">
    <property type="entry name" value="Thioesterase/thiol ester dehydrase-isomerase"/>
    <property type="match status" value="1"/>
</dbReference>
<evidence type="ECO:0000313" key="4">
    <source>
        <dbReference type="EMBL" id="PZN71535.1"/>
    </source>
</evidence>
<dbReference type="Gene3D" id="3.10.129.10">
    <property type="entry name" value="Hotdog Thioesterase"/>
    <property type="match status" value="1"/>
</dbReference>
<evidence type="ECO:0000256" key="2">
    <source>
        <dbReference type="ARBA" id="ARBA00022801"/>
    </source>
</evidence>
<dbReference type="NCBIfam" id="TIGR00051">
    <property type="entry name" value="YbgC/FadM family acyl-CoA thioesterase"/>
    <property type="match status" value="1"/>
</dbReference>
<keyword evidence="2" id="KW-0378">Hydrolase</keyword>
<dbReference type="EMBL" id="QJPH01000519">
    <property type="protein sequence ID" value="PZN71535.1"/>
    <property type="molecule type" value="Genomic_DNA"/>
</dbReference>
<dbReference type="AlphaFoldDB" id="A0A2W4QH18"/>
<name>A0A2W4QH18_9GAMM</name>
<dbReference type="InterPro" id="IPR050563">
    <property type="entry name" value="4-hydroxybenzoyl-CoA_TE"/>
</dbReference>
<dbReference type="InterPro" id="IPR006684">
    <property type="entry name" value="YbgC/YbaW"/>
</dbReference>
<dbReference type="InterPro" id="IPR014166">
    <property type="entry name" value="Tol-Pal_acyl-CoA_thioesterase"/>
</dbReference>
<organism evidence="4 5">
    <name type="scientific">Candidatus Methylumidiphilus alinenensis</name>
    <dbReference type="NCBI Taxonomy" id="2202197"/>
    <lineage>
        <taxon>Bacteria</taxon>
        <taxon>Pseudomonadati</taxon>
        <taxon>Pseudomonadota</taxon>
        <taxon>Gammaproteobacteria</taxon>
        <taxon>Methylococcales</taxon>
        <taxon>Candidatus Methylumidiphilus</taxon>
    </lineage>
</organism>
<dbReference type="GO" id="GO:0047617">
    <property type="term" value="F:fatty acyl-CoA hydrolase activity"/>
    <property type="evidence" value="ECO:0007669"/>
    <property type="project" value="TreeGrafter"/>
</dbReference>
<comment type="similarity">
    <text evidence="1">Belongs to the 4-hydroxybenzoyl-CoA thioesterase family.</text>
</comment>
<accession>A0A2W4QH18</accession>
<evidence type="ECO:0000256" key="1">
    <source>
        <dbReference type="ARBA" id="ARBA00005953"/>
    </source>
</evidence>
<protein>
    <submittedName>
        <fullName evidence="4">Tol-pal system-associated acyl-CoA thioesterase</fullName>
    </submittedName>
</protein>
<dbReference type="InterPro" id="IPR029069">
    <property type="entry name" value="HotDog_dom_sf"/>
</dbReference>
<dbReference type="Proteomes" id="UP000249396">
    <property type="component" value="Unassembled WGS sequence"/>
</dbReference>
<evidence type="ECO:0000259" key="3">
    <source>
        <dbReference type="Pfam" id="PF03061"/>
    </source>
</evidence>
<dbReference type="NCBIfam" id="TIGR02799">
    <property type="entry name" value="thio_ybgC"/>
    <property type="match status" value="1"/>
</dbReference>
<dbReference type="PIRSF" id="PIRSF003230">
    <property type="entry name" value="YbgC"/>
    <property type="match status" value="1"/>
</dbReference>
<proteinExistence type="inferred from homology"/>
<dbReference type="Pfam" id="PF03061">
    <property type="entry name" value="4HBT"/>
    <property type="match status" value="1"/>
</dbReference>
<gene>
    <name evidence="4" type="primary">ybgC</name>
    <name evidence="4" type="ORF">DM484_26245</name>
</gene>
<dbReference type="PANTHER" id="PTHR31793:SF37">
    <property type="entry name" value="ACYL-COA THIOESTER HYDROLASE YBGC"/>
    <property type="match status" value="1"/>
</dbReference>
<feature type="domain" description="Thioesterase" evidence="3">
    <location>
        <begin position="19"/>
        <end position="101"/>
    </location>
</feature>
<dbReference type="CDD" id="cd00586">
    <property type="entry name" value="4HBT"/>
    <property type="match status" value="1"/>
</dbReference>
<sequence>METKFFWPVRVYYEDTDAGGVVYYANYLKFFERARTERLRQIGFEQDELRKSSGVLFAVKSVQVNYLKPARFNDTLLVSAEVAELRRASLIFAQEIRLGDPAGDKLCEATIHIACVTDGGFRSAAIPGFLVERIKDAI</sequence>
<comment type="caution">
    <text evidence="4">The sequence shown here is derived from an EMBL/GenBank/DDBJ whole genome shotgun (WGS) entry which is preliminary data.</text>
</comment>
<dbReference type="InterPro" id="IPR006683">
    <property type="entry name" value="Thioestr_dom"/>
</dbReference>
<dbReference type="FunFam" id="3.10.129.10:FF:000004">
    <property type="entry name" value="Tol-pal system-associated acyl-CoA thioesterase"/>
    <property type="match status" value="1"/>
</dbReference>
<reference evidence="4 5" key="1">
    <citation type="journal article" date="2018" name="Aquat. Microb. Ecol.">
        <title>Gammaproteobacterial methanotrophs dominate.</title>
        <authorList>
            <person name="Rissanen A.J."/>
            <person name="Saarenheimo J."/>
            <person name="Tiirola M."/>
            <person name="Peura S."/>
            <person name="Aalto S.L."/>
            <person name="Karvinen A."/>
            <person name="Nykanen H."/>
        </authorList>
    </citation>
    <scope>NUCLEOTIDE SEQUENCE [LARGE SCALE GENOMIC DNA]</scope>
    <source>
        <strain evidence="4">AMbin10</strain>
    </source>
</reference>